<dbReference type="InterPro" id="IPR011320">
    <property type="entry name" value="RNase_H1_N"/>
</dbReference>
<evidence type="ECO:0000256" key="1">
    <source>
        <dbReference type="SAM" id="MobiDB-lite"/>
    </source>
</evidence>
<name>A0AAD6Z6U9_9AGAR</name>
<dbReference type="SUPFAM" id="SSF55658">
    <property type="entry name" value="L9 N-domain-like"/>
    <property type="match status" value="1"/>
</dbReference>
<dbReference type="AlphaFoldDB" id="A0AAD6Z6U9"/>
<reference evidence="3" key="1">
    <citation type="submission" date="2023-03" db="EMBL/GenBank/DDBJ databases">
        <title>Massive genome expansion in bonnet fungi (Mycena s.s.) driven by repeated elements and novel gene families across ecological guilds.</title>
        <authorList>
            <consortium name="Lawrence Berkeley National Laboratory"/>
            <person name="Harder C.B."/>
            <person name="Miyauchi S."/>
            <person name="Viragh M."/>
            <person name="Kuo A."/>
            <person name="Thoen E."/>
            <person name="Andreopoulos B."/>
            <person name="Lu D."/>
            <person name="Skrede I."/>
            <person name="Drula E."/>
            <person name="Henrissat B."/>
            <person name="Morin E."/>
            <person name="Kohler A."/>
            <person name="Barry K."/>
            <person name="LaButti K."/>
            <person name="Morin E."/>
            <person name="Salamov A."/>
            <person name="Lipzen A."/>
            <person name="Mereny Z."/>
            <person name="Hegedus B."/>
            <person name="Baldrian P."/>
            <person name="Stursova M."/>
            <person name="Weitz H."/>
            <person name="Taylor A."/>
            <person name="Grigoriev I.V."/>
            <person name="Nagy L.G."/>
            <person name="Martin F."/>
            <person name="Kauserud H."/>
        </authorList>
    </citation>
    <scope>NUCLEOTIDE SEQUENCE</scope>
    <source>
        <strain evidence="3">CBHHK002</strain>
    </source>
</reference>
<keyword evidence="4" id="KW-1185">Reference proteome</keyword>
<evidence type="ECO:0000313" key="3">
    <source>
        <dbReference type="EMBL" id="KAJ7309197.1"/>
    </source>
</evidence>
<dbReference type="EMBL" id="JARIHO010000083">
    <property type="protein sequence ID" value="KAJ7309197.1"/>
    <property type="molecule type" value="Genomic_DNA"/>
</dbReference>
<gene>
    <name evidence="3" type="ORF">DFH08DRAFT_899768</name>
</gene>
<dbReference type="InterPro" id="IPR009027">
    <property type="entry name" value="Ribosomal_bL9/RNase_H1_N"/>
</dbReference>
<comment type="caution">
    <text evidence="3">The sequence shown here is derived from an EMBL/GenBank/DDBJ whole genome shotgun (WGS) entry which is preliminary data.</text>
</comment>
<evidence type="ECO:0000259" key="2">
    <source>
        <dbReference type="Pfam" id="PF01693"/>
    </source>
</evidence>
<feature type="domain" description="Ribonuclease H1 N-terminal" evidence="2">
    <location>
        <begin position="30"/>
        <end position="70"/>
    </location>
</feature>
<accession>A0AAD6Z6U9</accession>
<dbReference type="Pfam" id="PF01693">
    <property type="entry name" value="Cauli_VI"/>
    <property type="match status" value="1"/>
</dbReference>
<dbReference type="Proteomes" id="UP001218218">
    <property type="component" value="Unassembled WGS sequence"/>
</dbReference>
<organism evidence="3 4">
    <name type="scientific">Mycena albidolilacea</name>
    <dbReference type="NCBI Taxonomy" id="1033008"/>
    <lineage>
        <taxon>Eukaryota</taxon>
        <taxon>Fungi</taxon>
        <taxon>Dikarya</taxon>
        <taxon>Basidiomycota</taxon>
        <taxon>Agaricomycotina</taxon>
        <taxon>Agaricomycetes</taxon>
        <taxon>Agaricomycetidae</taxon>
        <taxon>Agaricales</taxon>
        <taxon>Marasmiineae</taxon>
        <taxon>Mycenaceae</taxon>
        <taxon>Mycena</taxon>
    </lineage>
</organism>
<sequence>MSRRPCIPPFRPSHGHEDHVTHSATADCAFYTVGVGYTLGIYTDEFIARQQVNGYSNGKWKRSATYTEAVNIWDLMCAQYHQHEDDSPASSVAESPPPSPTLPSSPVVSPARAFRHSSLPPTPVAKTPSRTSAVARVVASSSKSERIAVPPIVAVAAHRLPATYRSPSLSPSKSARIAAVAGPSTSTGPVTKVMGSVRNPGAWRVGDSLWGVEGELLLFEDRYNAVNHIYTHHLSPAHVMETRNQRRLEAFVEQRAYVRQGGDPDD</sequence>
<evidence type="ECO:0000313" key="4">
    <source>
        <dbReference type="Proteomes" id="UP001218218"/>
    </source>
</evidence>
<protein>
    <recommendedName>
        <fullName evidence="2">Ribonuclease H1 N-terminal domain-containing protein</fullName>
    </recommendedName>
</protein>
<feature type="region of interest" description="Disordered" evidence="1">
    <location>
        <begin position="84"/>
        <end position="132"/>
    </location>
</feature>
<proteinExistence type="predicted"/>